<organism evidence="5">
    <name type="scientific">bioreactor metagenome</name>
    <dbReference type="NCBI Taxonomy" id="1076179"/>
    <lineage>
        <taxon>unclassified sequences</taxon>
        <taxon>metagenomes</taxon>
        <taxon>ecological metagenomes</taxon>
    </lineage>
</organism>
<protein>
    <submittedName>
        <fullName evidence="5">Uncharacterized protein</fullName>
    </submittedName>
</protein>
<gene>
    <name evidence="5" type="ORF">SDC9_185302</name>
</gene>
<comment type="caution">
    <text evidence="5">The sequence shown here is derived from an EMBL/GenBank/DDBJ whole genome shotgun (WGS) entry which is preliminary data.</text>
</comment>
<evidence type="ECO:0000256" key="3">
    <source>
        <dbReference type="ARBA" id="ARBA00022679"/>
    </source>
</evidence>
<evidence type="ECO:0000256" key="4">
    <source>
        <dbReference type="ARBA" id="ARBA00022898"/>
    </source>
</evidence>
<accession>A0A645HFJ6</accession>
<dbReference type="Gene3D" id="3.90.1150.10">
    <property type="entry name" value="Aspartate Aminotransferase, domain 1"/>
    <property type="match status" value="1"/>
</dbReference>
<evidence type="ECO:0000313" key="5">
    <source>
        <dbReference type="EMBL" id="MPN37781.1"/>
    </source>
</evidence>
<keyword evidence="2" id="KW-0032">Aminotransferase</keyword>
<dbReference type="InterPro" id="IPR015424">
    <property type="entry name" value="PyrdxlP-dep_Trfase"/>
</dbReference>
<dbReference type="GO" id="GO:0008453">
    <property type="term" value="F:alanine-glyoxylate transaminase activity"/>
    <property type="evidence" value="ECO:0007669"/>
    <property type="project" value="TreeGrafter"/>
</dbReference>
<dbReference type="PANTHER" id="PTHR21152">
    <property type="entry name" value="AMINOTRANSFERASE CLASS V"/>
    <property type="match status" value="1"/>
</dbReference>
<proteinExistence type="predicted"/>
<comment type="cofactor">
    <cofactor evidence="1">
        <name>pyridoxal 5'-phosphate</name>
        <dbReference type="ChEBI" id="CHEBI:597326"/>
    </cofactor>
</comment>
<keyword evidence="4" id="KW-0663">Pyridoxal phosphate</keyword>
<dbReference type="AlphaFoldDB" id="A0A645HFJ6"/>
<dbReference type="EMBL" id="VSSQ01092638">
    <property type="protein sequence ID" value="MPN37781.1"/>
    <property type="molecule type" value="Genomic_DNA"/>
</dbReference>
<sequence>MTLSHDYAAHHASYAQRTRRAIEMAGLEIFAQKNRSNTVTAILLPDGVDGDRILDRMQDHGYILSGGLNQWHGHIVRIAHMGNNIAEESEFIKMLAQLSVILREEGVSLSIDLDEAFRQSGQEL</sequence>
<keyword evidence="3" id="KW-0808">Transferase</keyword>
<evidence type="ECO:0000256" key="1">
    <source>
        <dbReference type="ARBA" id="ARBA00001933"/>
    </source>
</evidence>
<dbReference type="InterPro" id="IPR015422">
    <property type="entry name" value="PyrdxlP-dep_Trfase_small"/>
</dbReference>
<dbReference type="GO" id="GO:0005777">
    <property type="term" value="C:peroxisome"/>
    <property type="evidence" value="ECO:0007669"/>
    <property type="project" value="TreeGrafter"/>
</dbReference>
<reference evidence="5" key="1">
    <citation type="submission" date="2019-08" db="EMBL/GenBank/DDBJ databases">
        <authorList>
            <person name="Kucharzyk K."/>
            <person name="Murdoch R.W."/>
            <person name="Higgins S."/>
            <person name="Loffler F."/>
        </authorList>
    </citation>
    <scope>NUCLEOTIDE SEQUENCE</scope>
</reference>
<dbReference type="GO" id="GO:0004760">
    <property type="term" value="F:L-serine-pyruvate transaminase activity"/>
    <property type="evidence" value="ECO:0007669"/>
    <property type="project" value="TreeGrafter"/>
</dbReference>
<dbReference type="SUPFAM" id="SSF53383">
    <property type="entry name" value="PLP-dependent transferases"/>
    <property type="match status" value="1"/>
</dbReference>
<dbReference type="PANTHER" id="PTHR21152:SF24">
    <property type="entry name" value="ALANINE--GLYOXYLATE AMINOTRANSFERASE 1"/>
    <property type="match status" value="1"/>
</dbReference>
<name>A0A645HFJ6_9ZZZZ</name>
<evidence type="ECO:0000256" key="2">
    <source>
        <dbReference type="ARBA" id="ARBA00022576"/>
    </source>
</evidence>
<dbReference type="GO" id="GO:0019265">
    <property type="term" value="P:glycine biosynthetic process, by transamination of glyoxylate"/>
    <property type="evidence" value="ECO:0007669"/>
    <property type="project" value="TreeGrafter"/>
</dbReference>